<name>K0Q036_9HYPH</name>
<accession>K0Q036</accession>
<comment type="caution">
    <text evidence="1">The sequence shown here is derived from an EMBL/GenBank/DDBJ whole genome shotgun (WGS) entry which is preliminary data.</text>
</comment>
<evidence type="ECO:0000313" key="1">
    <source>
        <dbReference type="EMBL" id="CCM77187.1"/>
    </source>
</evidence>
<organism evidence="1 2">
    <name type="scientific">Rhizobium mesoamericanum STM3625</name>
    <dbReference type="NCBI Taxonomy" id="1211777"/>
    <lineage>
        <taxon>Bacteria</taxon>
        <taxon>Pseudomonadati</taxon>
        <taxon>Pseudomonadota</taxon>
        <taxon>Alphaproteobacteria</taxon>
        <taxon>Hyphomicrobiales</taxon>
        <taxon>Rhizobiaceae</taxon>
        <taxon>Rhizobium/Agrobacterium group</taxon>
        <taxon>Rhizobium</taxon>
    </lineage>
</organism>
<reference evidence="1 2" key="1">
    <citation type="journal article" date="2013" name="Genome Announc.">
        <title>Draft Genome Sequence of Rhizobium mesoamericanum STM3625, a Nitrogen-Fixing Symbiont of Mimosa pudica Isolated in French Guiana (South America).</title>
        <authorList>
            <person name="Moulin L."/>
            <person name="Mornico D."/>
            <person name="Melkonian R."/>
            <person name="Klonowska A."/>
        </authorList>
    </citation>
    <scope>NUCLEOTIDE SEQUENCE [LARGE SCALE GENOMIC DNA]</scope>
    <source>
        <strain evidence="1 2">STM3625</strain>
    </source>
</reference>
<dbReference type="eggNOG" id="ENOG50310Y6">
    <property type="taxonomic scope" value="Bacteria"/>
</dbReference>
<keyword evidence="2" id="KW-1185">Reference proteome</keyword>
<dbReference type="Proteomes" id="UP000009319">
    <property type="component" value="Unassembled WGS sequence"/>
</dbReference>
<dbReference type="HOGENOM" id="CLU_177740_1_0_5"/>
<gene>
    <name evidence="1" type="ORF">BN77_4242</name>
</gene>
<dbReference type="AlphaFoldDB" id="K0Q036"/>
<evidence type="ECO:0000313" key="2">
    <source>
        <dbReference type="Proteomes" id="UP000009319"/>
    </source>
</evidence>
<dbReference type="EMBL" id="CANI01000028">
    <property type="protein sequence ID" value="CCM77187.1"/>
    <property type="molecule type" value="Genomic_DNA"/>
</dbReference>
<dbReference type="RefSeq" id="WP_007535174.1">
    <property type="nucleotide sequence ID" value="NZ_HF536772.1"/>
</dbReference>
<protein>
    <submittedName>
        <fullName evidence="1">Uncharacterized protein</fullName>
    </submittedName>
</protein>
<sequence length="66" mass="7604">MSTLVETELQMVERHVRRGEVIIAQQRLLVARLTESGRSTADEANLLNVFQDIQVQHLLHLARLKK</sequence>
<proteinExistence type="predicted"/>